<comment type="subcellular location">
    <subcellularLocation>
        <location evidence="1">Cell membrane</location>
        <topology evidence="1">Multi-pass membrane protein</topology>
    </subcellularLocation>
</comment>
<dbReference type="FunFam" id="1.20.1070.10:FF:000001">
    <property type="entry name" value="Olfactory receptor"/>
    <property type="match status" value="1"/>
</dbReference>
<dbReference type="InterPro" id="IPR050939">
    <property type="entry name" value="Olfactory_GPCR1"/>
</dbReference>
<gene>
    <name evidence="15" type="ORF">TREES_T100018547</name>
</gene>
<evidence type="ECO:0000256" key="4">
    <source>
        <dbReference type="ARBA" id="ARBA00022692"/>
    </source>
</evidence>
<dbReference type="Gene3D" id="1.20.1070.10">
    <property type="entry name" value="Rhodopsin 7-helix transmembrane proteins"/>
    <property type="match status" value="1"/>
</dbReference>
<dbReference type="AlphaFoldDB" id="L9KRL6"/>
<feature type="transmembrane region" description="Helical" evidence="13">
    <location>
        <begin position="207"/>
        <end position="229"/>
    </location>
</feature>
<keyword evidence="2" id="KW-1003">Cell membrane</keyword>
<reference evidence="16" key="2">
    <citation type="journal article" date="2013" name="Nat. Commun.">
        <title>Genome of the Chinese tree shrew.</title>
        <authorList>
            <person name="Fan Y."/>
            <person name="Huang Z.Y."/>
            <person name="Cao C.C."/>
            <person name="Chen C.S."/>
            <person name="Chen Y.X."/>
            <person name="Fan D.D."/>
            <person name="He J."/>
            <person name="Hou H.L."/>
            <person name="Hu L."/>
            <person name="Hu X.T."/>
            <person name="Jiang X.T."/>
            <person name="Lai R."/>
            <person name="Lang Y.S."/>
            <person name="Liang B."/>
            <person name="Liao S.G."/>
            <person name="Mu D."/>
            <person name="Ma Y.Y."/>
            <person name="Niu Y.Y."/>
            <person name="Sun X.Q."/>
            <person name="Xia J.Q."/>
            <person name="Xiao J."/>
            <person name="Xiong Z.Q."/>
            <person name="Xu L."/>
            <person name="Yang L."/>
            <person name="Zhang Y."/>
            <person name="Zhao W."/>
            <person name="Zhao X.D."/>
            <person name="Zheng Y.T."/>
            <person name="Zhou J.M."/>
            <person name="Zhu Y.B."/>
            <person name="Zhang G.J."/>
            <person name="Wang J."/>
            <person name="Yao Y.G."/>
        </authorList>
    </citation>
    <scope>NUCLEOTIDE SEQUENCE [LARGE SCALE GENOMIC DNA]</scope>
</reference>
<organism evidence="15 16">
    <name type="scientific">Tupaia chinensis</name>
    <name type="common">Chinese tree shrew</name>
    <name type="synonym">Tupaia belangeri chinensis</name>
    <dbReference type="NCBI Taxonomy" id="246437"/>
    <lineage>
        <taxon>Eukaryota</taxon>
        <taxon>Metazoa</taxon>
        <taxon>Chordata</taxon>
        <taxon>Craniata</taxon>
        <taxon>Vertebrata</taxon>
        <taxon>Euteleostomi</taxon>
        <taxon>Mammalia</taxon>
        <taxon>Eutheria</taxon>
        <taxon>Euarchontoglires</taxon>
        <taxon>Scandentia</taxon>
        <taxon>Tupaiidae</taxon>
        <taxon>Tupaia</taxon>
    </lineage>
</organism>
<feature type="transmembrane region" description="Helical" evidence="13">
    <location>
        <begin position="28"/>
        <end position="51"/>
    </location>
</feature>
<evidence type="ECO:0000256" key="10">
    <source>
        <dbReference type="ARBA" id="ARBA00023170"/>
    </source>
</evidence>
<dbReference type="GO" id="GO:0004930">
    <property type="term" value="F:G protein-coupled receptor activity"/>
    <property type="evidence" value="ECO:0007669"/>
    <property type="project" value="UniProtKB-KW"/>
</dbReference>
<keyword evidence="4 13" id="KW-0812">Transmembrane</keyword>
<name>L9KRL6_TUPCH</name>
<dbReference type="InterPro" id="IPR000725">
    <property type="entry name" value="Olfact_rcpt"/>
</dbReference>
<evidence type="ECO:0000256" key="1">
    <source>
        <dbReference type="ARBA" id="ARBA00004651"/>
    </source>
</evidence>
<evidence type="ECO:0000256" key="5">
    <source>
        <dbReference type="ARBA" id="ARBA00022725"/>
    </source>
</evidence>
<evidence type="ECO:0000259" key="14">
    <source>
        <dbReference type="PROSITE" id="PS50262"/>
    </source>
</evidence>
<evidence type="ECO:0000256" key="3">
    <source>
        <dbReference type="ARBA" id="ARBA00022606"/>
    </source>
</evidence>
<dbReference type="PANTHER" id="PTHR24242">
    <property type="entry name" value="G-PROTEIN COUPLED RECEPTOR"/>
    <property type="match status" value="1"/>
</dbReference>
<evidence type="ECO:0000256" key="8">
    <source>
        <dbReference type="ARBA" id="ARBA00023136"/>
    </source>
</evidence>
<keyword evidence="3" id="KW-0716">Sensory transduction</keyword>
<sequence>MNVSSGENPSPVSHFILLGFPSSPEKQLLYFGLFSVAYMLTLMGNTAIVCAVRWDRRLHTPMYIFLGNFSLLEICYVSTSIPNMLANFLSTSKSISFVSCFAQFYFFFSFGYNEGIFLCIMAFDRYLAICRPLHYPRIMTRQLCTGLVIFGWSCGFIILLTPVILISKLSYCGPNVLDHFMCDPVPLMMLSCSEDVITQAIYSSFNFFFMIGTFVFIICSYALVLVAVVRMPSGKQKAFSTCASHLAVVALFYGSIFIMYISPESEHPVKMQKIIALFYSVITPLCNPLIYSLRNKEMKAALRKIFRIEQGVHKI</sequence>
<dbReference type="InParanoid" id="L9KRL6"/>
<evidence type="ECO:0000313" key="15">
    <source>
        <dbReference type="EMBL" id="ELW65426.1"/>
    </source>
</evidence>
<dbReference type="PRINTS" id="PR00245">
    <property type="entry name" value="OLFACTORYR"/>
</dbReference>
<keyword evidence="16" id="KW-1185">Reference proteome</keyword>
<proteinExistence type="predicted"/>
<dbReference type="GO" id="GO:0004984">
    <property type="term" value="F:olfactory receptor activity"/>
    <property type="evidence" value="ECO:0007669"/>
    <property type="project" value="InterPro"/>
</dbReference>
<dbReference type="SUPFAM" id="SSF81321">
    <property type="entry name" value="Family A G protein-coupled receptor-like"/>
    <property type="match status" value="1"/>
</dbReference>
<dbReference type="EMBL" id="KB320687">
    <property type="protein sequence ID" value="ELW65426.1"/>
    <property type="molecule type" value="Genomic_DNA"/>
</dbReference>
<feature type="transmembrane region" description="Helical" evidence="13">
    <location>
        <begin position="63"/>
        <end position="81"/>
    </location>
</feature>
<feature type="transmembrane region" description="Helical" evidence="13">
    <location>
        <begin position="101"/>
        <end position="123"/>
    </location>
</feature>
<keyword evidence="11" id="KW-0325">Glycoprotein</keyword>
<dbReference type="PROSITE" id="PS50262">
    <property type="entry name" value="G_PROTEIN_RECEP_F1_2"/>
    <property type="match status" value="1"/>
</dbReference>
<dbReference type="GO" id="GO:0005886">
    <property type="term" value="C:plasma membrane"/>
    <property type="evidence" value="ECO:0007669"/>
    <property type="project" value="UniProtKB-SubCell"/>
</dbReference>
<evidence type="ECO:0000313" key="16">
    <source>
        <dbReference type="Proteomes" id="UP000011518"/>
    </source>
</evidence>
<feature type="transmembrane region" description="Helical" evidence="13">
    <location>
        <begin position="143"/>
        <end position="166"/>
    </location>
</feature>
<accession>L9KRL6</accession>
<dbReference type="PANTHER" id="PTHR24242:SF396">
    <property type="entry name" value="G-PROTEIN COUPLED RECEPTORS FAMILY 1 PROFILE DOMAIN-CONTAINING PROTEIN"/>
    <property type="match status" value="1"/>
</dbReference>
<evidence type="ECO:0000256" key="12">
    <source>
        <dbReference type="ARBA" id="ARBA00023224"/>
    </source>
</evidence>
<dbReference type="OrthoDB" id="6144223at2759"/>
<keyword evidence="7" id="KW-0297">G-protein coupled receptor</keyword>
<dbReference type="Proteomes" id="UP000011518">
    <property type="component" value="Unassembled WGS sequence"/>
</dbReference>
<protein>
    <submittedName>
        <fullName evidence="15">Olfactory receptor 11G2</fullName>
    </submittedName>
</protein>
<feature type="transmembrane region" description="Helical" evidence="13">
    <location>
        <begin position="241"/>
        <end position="262"/>
    </location>
</feature>
<dbReference type="Pfam" id="PF13853">
    <property type="entry name" value="7tm_4"/>
    <property type="match status" value="1"/>
</dbReference>
<feature type="domain" description="G-protein coupled receptors family 1 profile" evidence="14">
    <location>
        <begin position="44"/>
        <end position="291"/>
    </location>
</feature>
<keyword evidence="5" id="KW-0552">Olfaction</keyword>
<dbReference type="KEGG" id="tup:102479556"/>
<keyword evidence="9" id="KW-1015">Disulfide bond</keyword>
<keyword evidence="12" id="KW-0807">Transducer</keyword>
<reference evidence="16" key="1">
    <citation type="submission" date="2012-07" db="EMBL/GenBank/DDBJ databases">
        <title>Genome of the Chinese tree shrew, a rising model animal genetically related to primates.</title>
        <authorList>
            <person name="Zhang G."/>
            <person name="Fan Y."/>
            <person name="Yao Y."/>
            <person name="Huang Z."/>
        </authorList>
    </citation>
    <scope>NUCLEOTIDE SEQUENCE [LARGE SCALE GENOMIC DNA]</scope>
</reference>
<evidence type="ECO:0000256" key="2">
    <source>
        <dbReference type="ARBA" id="ARBA00022475"/>
    </source>
</evidence>
<keyword evidence="8 13" id="KW-0472">Membrane</keyword>
<evidence type="ECO:0000256" key="9">
    <source>
        <dbReference type="ARBA" id="ARBA00023157"/>
    </source>
</evidence>
<dbReference type="STRING" id="246437.L9KRL6"/>
<dbReference type="eggNOG" id="ENOG502QVH7">
    <property type="taxonomic scope" value="Eukaryota"/>
</dbReference>
<keyword evidence="6 13" id="KW-1133">Transmembrane helix</keyword>
<evidence type="ECO:0000256" key="6">
    <source>
        <dbReference type="ARBA" id="ARBA00022989"/>
    </source>
</evidence>
<dbReference type="PRINTS" id="PR00237">
    <property type="entry name" value="GPCRRHODOPSN"/>
</dbReference>
<evidence type="ECO:0000256" key="13">
    <source>
        <dbReference type="SAM" id="Phobius"/>
    </source>
</evidence>
<keyword evidence="10 15" id="KW-0675">Receptor</keyword>
<feature type="transmembrane region" description="Helical" evidence="13">
    <location>
        <begin position="274"/>
        <end position="293"/>
    </location>
</feature>
<evidence type="ECO:0000256" key="11">
    <source>
        <dbReference type="ARBA" id="ARBA00023180"/>
    </source>
</evidence>
<evidence type="ECO:0000256" key="7">
    <source>
        <dbReference type="ARBA" id="ARBA00023040"/>
    </source>
</evidence>
<dbReference type="InterPro" id="IPR000276">
    <property type="entry name" value="GPCR_Rhodpsn"/>
</dbReference>
<dbReference type="InterPro" id="IPR017452">
    <property type="entry name" value="GPCR_Rhodpsn_7TM"/>
</dbReference>